<comment type="caution">
    <text evidence="1">The sequence shown here is derived from an EMBL/GenBank/DDBJ whole genome shotgun (WGS) entry which is preliminary data.</text>
</comment>
<sequence length="153" mass="17008">MEKEKFRMPTDISLAAVLAAPAHRLWAERQIWFQRRMDDASAAGPIAIGEQAEALLVDLQLAFCAGAWVAVVILAQTVLDADMADREAAGAGGIGLNDIRFGHDYIWLRNRRNALVHEEGDTALALRDQTATRDRLERDARRAVELLFKALED</sequence>
<evidence type="ECO:0000313" key="1">
    <source>
        <dbReference type="EMBL" id="KZC98237.1"/>
    </source>
</evidence>
<protein>
    <recommendedName>
        <fullName evidence="3">DUF4145 domain-containing protein</fullName>
    </recommendedName>
</protein>
<name>A0A154VA97_9PROT</name>
<evidence type="ECO:0008006" key="3">
    <source>
        <dbReference type="Google" id="ProtNLM"/>
    </source>
</evidence>
<proteinExistence type="predicted"/>
<keyword evidence="2" id="KW-1185">Reference proteome</keyword>
<evidence type="ECO:0000313" key="2">
    <source>
        <dbReference type="Proteomes" id="UP000076400"/>
    </source>
</evidence>
<dbReference type="AlphaFoldDB" id="A0A154VA97"/>
<gene>
    <name evidence="1" type="ORF">AUP43_14885</name>
</gene>
<reference evidence="1 2" key="1">
    <citation type="submission" date="2015-12" db="EMBL/GenBank/DDBJ databases">
        <title>Genome sequence of Oceanibaculum pacificum MCCC 1A02656.</title>
        <authorList>
            <person name="Lu L."/>
            <person name="Lai Q."/>
            <person name="Shao Z."/>
            <person name="Qian P."/>
        </authorList>
    </citation>
    <scope>NUCLEOTIDE SEQUENCE [LARGE SCALE GENOMIC DNA]</scope>
    <source>
        <strain evidence="1 2">MCCC 1A02656</strain>
    </source>
</reference>
<dbReference type="EMBL" id="LPXN01000174">
    <property type="protein sequence ID" value="KZC98237.1"/>
    <property type="molecule type" value="Genomic_DNA"/>
</dbReference>
<dbReference type="Proteomes" id="UP000076400">
    <property type="component" value="Unassembled WGS sequence"/>
</dbReference>
<dbReference type="STRING" id="580166.AUP43_14885"/>
<accession>A0A154VA97</accession>
<organism evidence="1 2">
    <name type="scientific">Oceanibaculum pacificum</name>
    <dbReference type="NCBI Taxonomy" id="580166"/>
    <lineage>
        <taxon>Bacteria</taxon>
        <taxon>Pseudomonadati</taxon>
        <taxon>Pseudomonadota</taxon>
        <taxon>Alphaproteobacteria</taxon>
        <taxon>Rhodospirillales</taxon>
        <taxon>Oceanibaculaceae</taxon>
        <taxon>Oceanibaculum</taxon>
    </lineage>
</organism>